<dbReference type="EMBL" id="GL883093">
    <property type="protein sequence ID" value="EGG11203.1"/>
    <property type="molecule type" value="Genomic_DNA"/>
</dbReference>
<organism evidence="8">
    <name type="scientific">Melampsora larici-populina (strain 98AG31 / pathotype 3-4-7)</name>
    <name type="common">Poplar leaf rust fungus</name>
    <dbReference type="NCBI Taxonomy" id="747676"/>
    <lineage>
        <taxon>Eukaryota</taxon>
        <taxon>Fungi</taxon>
        <taxon>Dikarya</taxon>
        <taxon>Basidiomycota</taxon>
        <taxon>Pucciniomycotina</taxon>
        <taxon>Pucciniomycetes</taxon>
        <taxon>Pucciniales</taxon>
        <taxon>Melampsoraceae</taxon>
        <taxon>Melampsora</taxon>
    </lineage>
</organism>
<dbReference type="Gene3D" id="1.10.630.10">
    <property type="entry name" value="Cytochrome P450"/>
    <property type="match status" value="1"/>
</dbReference>
<dbReference type="AlphaFoldDB" id="F4R972"/>
<reference evidence="8" key="1">
    <citation type="journal article" date="2011" name="Proc. Natl. Acad. Sci. U.S.A.">
        <title>Obligate biotrophy features unraveled by the genomic analysis of rust fungi.</title>
        <authorList>
            <person name="Duplessis S."/>
            <person name="Cuomo C.A."/>
            <person name="Lin Y.-C."/>
            <person name="Aerts A."/>
            <person name="Tisserant E."/>
            <person name="Veneault-Fourrey C."/>
            <person name="Joly D.L."/>
            <person name="Hacquard S."/>
            <person name="Amselem J."/>
            <person name="Cantarel B.L."/>
            <person name="Chiu R."/>
            <person name="Coutinho P.M."/>
            <person name="Feau N."/>
            <person name="Field M."/>
            <person name="Frey P."/>
            <person name="Gelhaye E."/>
            <person name="Goldberg J."/>
            <person name="Grabherr M.G."/>
            <person name="Kodira C.D."/>
            <person name="Kohler A."/>
            <person name="Kuees U."/>
            <person name="Lindquist E.A."/>
            <person name="Lucas S.M."/>
            <person name="Mago R."/>
            <person name="Mauceli E."/>
            <person name="Morin E."/>
            <person name="Murat C."/>
            <person name="Pangilinan J.L."/>
            <person name="Park R."/>
            <person name="Pearson M."/>
            <person name="Quesneville H."/>
            <person name="Rouhier N."/>
            <person name="Sakthikumar S."/>
            <person name="Salamov A.A."/>
            <person name="Schmutz J."/>
            <person name="Selles B."/>
            <person name="Shapiro H."/>
            <person name="Tanguay P."/>
            <person name="Tuskan G.A."/>
            <person name="Henrissat B."/>
            <person name="Van de Peer Y."/>
            <person name="Rouze P."/>
            <person name="Ellis J.G."/>
            <person name="Dodds P.N."/>
            <person name="Schein J.E."/>
            <person name="Zhong S."/>
            <person name="Hamelin R.C."/>
            <person name="Grigoriev I.V."/>
            <person name="Szabo L.J."/>
            <person name="Martin F."/>
        </authorList>
    </citation>
    <scope>NUCLEOTIDE SEQUENCE [LARGE SCALE GENOMIC DNA]</scope>
    <source>
        <strain evidence="8">98AG31 / pathotype 3-4-7</strain>
    </source>
</reference>
<dbReference type="GeneID" id="18925574"/>
<keyword evidence="5 6" id="KW-0349">Heme</keyword>
<dbReference type="PRINTS" id="PR00385">
    <property type="entry name" value="P450"/>
</dbReference>
<evidence type="ECO:0000256" key="2">
    <source>
        <dbReference type="ARBA" id="ARBA00022723"/>
    </source>
</evidence>
<dbReference type="Proteomes" id="UP000001072">
    <property type="component" value="Unassembled WGS sequence"/>
</dbReference>
<evidence type="ECO:0000313" key="7">
    <source>
        <dbReference type="EMBL" id="EGG11203.1"/>
    </source>
</evidence>
<name>F4R972_MELLP</name>
<dbReference type="GO" id="GO:0016705">
    <property type="term" value="F:oxidoreductase activity, acting on paired donors, with incorporation or reduction of molecular oxygen"/>
    <property type="evidence" value="ECO:0007669"/>
    <property type="project" value="InterPro"/>
</dbReference>
<feature type="binding site" description="axial binding residue" evidence="5">
    <location>
        <position position="464"/>
    </location>
    <ligand>
        <name>heme</name>
        <dbReference type="ChEBI" id="CHEBI:30413"/>
    </ligand>
    <ligandPart>
        <name>Fe</name>
        <dbReference type="ChEBI" id="CHEBI:18248"/>
    </ligandPart>
</feature>
<proteinExistence type="inferred from homology"/>
<dbReference type="GO" id="GO:0006629">
    <property type="term" value="P:lipid metabolic process"/>
    <property type="evidence" value="ECO:0007669"/>
    <property type="project" value="UniProtKB-ARBA"/>
</dbReference>
<comment type="cofactor">
    <cofactor evidence="5">
        <name>heme</name>
        <dbReference type="ChEBI" id="CHEBI:30413"/>
    </cofactor>
</comment>
<evidence type="ECO:0000256" key="4">
    <source>
        <dbReference type="ARBA" id="ARBA00023004"/>
    </source>
</evidence>
<accession>F4R972</accession>
<dbReference type="GO" id="GO:0005506">
    <property type="term" value="F:iron ion binding"/>
    <property type="evidence" value="ECO:0007669"/>
    <property type="project" value="InterPro"/>
</dbReference>
<dbReference type="OrthoDB" id="1470350at2759"/>
<evidence type="ECO:0000256" key="1">
    <source>
        <dbReference type="ARBA" id="ARBA00010617"/>
    </source>
</evidence>
<dbReference type="SUPFAM" id="SSF48264">
    <property type="entry name" value="Cytochrome P450"/>
    <property type="match status" value="1"/>
</dbReference>
<dbReference type="GO" id="GO:0020037">
    <property type="term" value="F:heme binding"/>
    <property type="evidence" value="ECO:0007669"/>
    <property type="project" value="InterPro"/>
</dbReference>
<dbReference type="Pfam" id="PF00067">
    <property type="entry name" value="p450"/>
    <property type="match status" value="1"/>
</dbReference>
<dbReference type="HOGENOM" id="CLU_001570_27_2_1"/>
<evidence type="ECO:0000256" key="6">
    <source>
        <dbReference type="RuleBase" id="RU000461"/>
    </source>
</evidence>
<gene>
    <name evidence="7" type="ORF">MELLADRAFT_115340</name>
</gene>
<dbReference type="InParanoid" id="F4R972"/>
<evidence type="ECO:0000256" key="5">
    <source>
        <dbReference type="PIRSR" id="PIRSR602401-1"/>
    </source>
</evidence>
<dbReference type="STRING" id="747676.F4R972"/>
<dbReference type="eggNOG" id="KOG0157">
    <property type="taxonomic scope" value="Eukaryota"/>
</dbReference>
<dbReference type="InterPro" id="IPR002401">
    <property type="entry name" value="Cyt_P450_E_grp-I"/>
</dbReference>
<keyword evidence="3 6" id="KW-0560">Oxidoreductase</keyword>
<protein>
    <submittedName>
        <fullName evidence="7">Cytochrome P450 monooxygenase</fullName>
    </submittedName>
</protein>
<dbReference type="InterPro" id="IPR017972">
    <property type="entry name" value="Cyt_P450_CS"/>
</dbReference>
<dbReference type="InterPro" id="IPR001128">
    <property type="entry name" value="Cyt_P450"/>
</dbReference>
<keyword evidence="6 7" id="KW-0503">Monooxygenase</keyword>
<dbReference type="RefSeq" id="XP_007405805.1">
    <property type="nucleotide sequence ID" value="XM_007405743.1"/>
</dbReference>
<keyword evidence="8" id="KW-1185">Reference proteome</keyword>
<evidence type="ECO:0000256" key="3">
    <source>
        <dbReference type="ARBA" id="ARBA00023002"/>
    </source>
</evidence>
<keyword evidence="2 5" id="KW-0479">Metal-binding</keyword>
<keyword evidence="4 5" id="KW-0408">Iron</keyword>
<dbReference type="PANTHER" id="PTHR24296">
    <property type="entry name" value="CYTOCHROME P450"/>
    <property type="match status" value="1"/>
</dbReference>
<dbReference type="PROSITE" id="PS00086">
    <property type="entry name" value="CYTOCHROME_P450"/>
    <property type="match status" value="1"/>
</dbReference>
<dbReference type="PRINTS" id="PR00463">
    <property type="entry name" value="EP450I"/>
</dbReference>
<comment type="similarity">
    <text evidence="1 6">Belongs to the cytochrome P450 family.</text>
</comment>
<dbReference type="InterPro" id="IPR036396">
    <property type="entry name" value="Cyt_P450_sf"/>
</dbReference>
<dbReference type="VEuPathDB" id="FungiDB:MELLADRAFT_115340"/>
<dbReference type="GO" id="GO:0004497">
    <property type="term" value="F:monooxygenase activity"/>
    <property type="evidence" value="ECO:0007669"/>
    <property type="project" value="UniProtKB-KW"/>
</dbReference>
<evidence type="ECO:0000313" key="8">
    <source>
        <dbReference type="Proteomes" id="UP000001072"/>
    </source>
</evidence>
<dbReference type="KEGG" id="mlr:MELLADRAFT_115340"/>
<sequence length="537" mass="60909">MSLLGQPISELFNTSALLCLCAVYFLIKYRTRAIGTAPRKDPNFQDVSGLPLLGILPRAAYHSKDGLEWAATLRIKHGPGWSCTFPGLRLIDISKPEWIEYVQKTNFSNYVKGHMFRDIMSDVFGEGIFVTDGARWKSTRQCTSRIFNVNSFKNIVMPSLDESLQSLNAMLQHKANRRLEVDFCSIFYKFTLESFVKMTFGKELDVLKAEMYPDMHLDSSAIAFAEAFDVAQNHLDWRFSIVAGWSIVEKIVPSLGKRVANACKTLDNYTYKLIDERANKGDKNDDRPEDLLELFMKAEDEKGTPLDRTQLKDALLNMLIAGRDTTAQALSWAFFHLIMNPGMIDRVREEISEMDRGAESGIVTYDNYRQFVWTQAVLCEALRLHPSVPKNMKMAVKHDQIPNGPVIQPGDAVRWGDWAMGRDHDIWGPDCGEFKPTRWIDSEGKLKQFGPFKFHAFNGGPRLCLGINLAMLEAISVIVEIVRNFDIEFSPGWLKSVPKSKPLQGVKSSYPTPSYKSSLTLPMAQPMLIRVQKRKKA</sequence>